<keyword evidence="2" id="KW-0285">Flavoprotein</keyword>
<reference evidence="7" key="1">
    <citation type="journal article" date="2015" name="Genome Announc.">
        <title>Draft genome sequence of the fungus Penicillium brasilianum MG11.</title>
        <authorList>
            <person name="Horn F."/>
            <person name="Linde J."/>
            <person name="Mattern D.J."/>
            <person name="Walther G."/>
            <person name="Guthke R."/>
            <person name="Brakhage A.A."/>
            <person name="Valiante V."/>
        </authorList>
    </citation>
    <scope>NUCLEOTIDE SEQUENCE [LARGE SCALE GENOMIC DNA]</scope>
    <source>
        <strain evidence="7">MG11</strain>
    </source>
</reference>
<dbReference type="Gene3D" id="3.50.50.60">
    <property type="entry name" value="FAD/NAD(P)-binding domain"/>
    <property type="match status" value="1"/>
</dbReference>
<dbReference type="GO" id="GO:0050661">
    <property type="term" value="F:NADP binding"/>
    <property type="evidence" value="ECO:0007669"/>
    <property type="project" value="InterPro"/>
</dbReference>
<protein>
    <recommendedName>
        <fullName evidence="8">FAD/NAD(P)-binding domain-containing protein</fullName>
    </recommendedName>
</protein>
<dbReference type="Proteomes" id="UP000042958">
    <property type="component" value="Unassembled WGS sequence"/>
</dbReference>
<dbReference type="GO" id="GO:0050660">
    <property type="term" value="F:flavin adenine dinucleotide binding"/>
    <property type="evidence" value="ECO:0007669"/>
    <property type="project" value="InterPro"/>
</dbReference>
<evidence type="ECO:0000256" key="4">
    <source>
        <dbReference type="ARBA" id="ARBA00023002"/>
    </source>
</evidence>
<dbReference type="PRINTS" id="PR00368">
    <property type="entry name" value="FADPNR"/>
</dbReference>
<dbReference type="PANTHER" id="PTHR23023">
    <property type="entry name" value="DIMETHYLANILINE MONOOXYGENASE"/>
    <property type="match status" value="1"/>
</dbReference>
<proteinExistence type="inferred from homology"/>
<dbReference type="InterPro" id="IPR036188">
    <property type="entry name" value="FAD/NAD-bd_sf"/>
</dbReference>
<feature type="region of interest" description="Disordered" evidence="5">
    <location>
        <begin position="791"/>
        <end position="816"/>
    </location>
</feature>
<dbReference type="EMBL" id="CDHK01000003">
    <property type="protein sequence ID" value="CEO58949.1"/>
    <property type="molecule type" value="Genomic_DNA"/>
</dbReference>
<evidence type="ECO:0000256" key="1">
    <source>
        <dbReference type="ARBA" id="ARBA00009183"/>
    </source>
</evidence>
<dbReference type="Pfam" id="PF00743">
    <property type="entry name" value="FMO-like"/>
    <property type="match status" value="1"/>
</dbReference>
<comment type="similarity">
    <text evidence="1">Belongs to the FMO family.</text>
</comment>
<evidence type="ECO:0000256" key="3">
    <source>
        <dbReference type="ARBA" id="ARBA00022827"/>
    </source>
</evidence>
<dbReference type="InterPro" id="IPR020946">
    <property type="entry name" value="Flavin_mOase-like"/>
</dbReference>
<dbReference type="InterPro" id="IPR050346">
    <property type="entry name" value="FMO-like"/>
</dbReference>
<keyword evidence="4" id="KW-0560">Oxidoreductase</keyword>
<feature type="compositionally biased region" description="Polar residues" evidence="5">
    <location>
        <begin position="797"/>
        <end position="809"/>
    </location>
</feature>
<organism evidence="6 7">
    <name type="scientific">Penicillium brasilianum</name>
    <dbReference type="NCBI Taxonomy" id="104259"/>
    <lineage>
        <taxon>Eukaryota</taxon>
        <taxon>Fungi</taxon>
        <taxon>Dikarya</taxon>
        <taxon>Ascomycota</taxon>
        <taxon>Pezizomycotina</taxon>
        <taxon>Eurotiomycetes</taxon>
        <taxon>Eurotiomycetidae</taxon>
        <taxon>Eurotiales</taxon>
        <taxon>Aspergillaceae</taxon>
        <taxon>Penicillium</taxon>
    </lineage>
</organism>
<name>A0A0F7VAM8_PENBI</name>
<dbReference type="SUPFAM" id="SSF51905">
    <property type="entry name" value="FAD/NAD(P)-binding domain"/>
    <property type="match status" value="2"/>
</dbReference>
<dbReference type="GO" id="GO:0004499">
    <property type="term" value="F:N,N-dimethylaniline monooxygenase activity"/>
    <property type="evidence" value="ECO:0007669"/>
    <property type="project" value="InterPro"/>
</dbReference>
<keyword evidence="7" id="KW-1185">Reference proteome</keyword>
<evidence type="ECO:0000313" key="6">
    <source>
        <dbReference type="EMBL" id="CEO58949.1"/>
    </source>
</evidence>
<evidence type="ECO:0008006" key="8">
    <source>
        <dbReference type="Google" id="ProtNLM"/>
    </source>
</evidence>
<feature type="region of interest" description="Disordered" evidence="5">
    <location>
        <begin position="95"/>
        <end position="114"/>
    </location>
</feature>
<gene>
    <name evidence="6" type="ORF">PMG11_03641</name>
</gene>
<dbReference type="AlphaFoldDB" id="A0A0F7VAM8"/>
<sequence>MYRRMPRRGEDLTQLGSEINYQHRPCQTTWLACHGHMTSEQVRKGVFSRMRSKKVAIIGAGPSGLVTAKTLIHDYPGGTYSPIIFDARHEVGGLWPTGSSETQDRQSTDSRGTLDPFMRTNLGRFTVAFSDLSWESALNIADGPMFPQARQVGQYLAAYSQRYIPRDVLRLGHRVVKTERLTGSDATFKWRVSWVKGSAQNTNQEATPQTRIESEDFDFLVVASGYFARPYFPVLPGLGQFTGQVIHSSALEKGRTALSTNAETTPRGNTVVIGGGMSGVEAASALALRESSLRLSRGPVSNSPPNHGKVYHVHSRPCWTLPTYLPCESSGNTVSFLPLDLAMYDLSRRPPGPVEYTLGPLSEEKIAKSNNYFRSLLGTEYERYGYSPQRPGLANADCQPEWVAIGNDYAEFVRSGEIDTIMGRVTSIHPQTDTRIASIRIETTEGPQIFEDVTSIVMATGFTPFDSLSFLPEDVLSSLEYNKTDPFLPLILDKGGTLRSEIPDIGFVGFYRGPYWGVMEMQAKFLGKEWVDDQSTPAGTQTNADREREILRILRQPSADVRRAQFPMGDYVGLMETFAKDLQIERTALSDDESQAGPVIPARYARGEDDDEVRRTLDSLRAISCQDQSTAAQAAASLAVFRALHGTWRYIQTSGPGERVEFGAAAFRPRYPSNPKYDREYVLETGPNEVSSAECQASSVGSAVFCLSEAGTGESNSWIEVYDVSVDGDREDRGSYRLSLTPFYRKDGAGEYVIYAKSIHANAADESTARQVRYTFHFQGVSIHEWECVQPGDHNSEATTNSKSRSQPYRRTVYRR</sequence>
<evidence type="ECO:0000256" key="2">
    <source>
        <dbReference type="ARBA" id="ARBA00022630"/>
    </source>
</evidence>
<evidence type="ECO:0000256" key="5">
    <source>
        <dbReference type="SAM" id="MobiDB-lite"/>
    </source>
</evidence>
<accession>A0A0F7VAM8</accession>
<keyword evidence="3" id="KW-0274">FAD</keyword>
<evidence type="ECO:0000313" key="7">
    <source>
        <dbReference type="Proteomes" id="UP000042958"/>
    </source>
</evidence>
<dbReference type="OrthoDB" id="66881at2759"/>